<dbReference type="GO" id="GO:0019825">
    <property type="term" value="F:oxygen binding"/>
    <property type="evidence" value="ECO:0007669"/>
    <property type="project" value="InterPro"/>
</dbReference>
<dbReference type="SUPFAM" id="SSF46458">
    <property type="entry name" value="Globin-like"/>
    <property type="match status" value="1"/>
</dbReference>
<dbReference type="InterPro" id="IPR029787">
    <property type="entry name" value="Nucleotide_cyclase"/>
</dbReference>
<comment type="caution">
    <text evidence="4">The sequence shown here is derived from an EMBL/GenBank/DDBJ whole genome shotgun (WGS) entry which is preliminary data.</text>
</comment>
<dbReference type="Gene3D" id="1.10.490.10">
    <property type="entry name" value="Globins"/>
    <property type="match status" value="1"/>
</dbReference>
<evidence type="ECO:0000259" key="3">
    <source>
        <dbReference type="PROSITE" id="PS50887"/>
    </source>
</evidence>
<dbReference type="PANTHER" id="PTHR45138:SF9">
    <property type="entry name" value="DIGUANYLATE CYCLASE DGCM-RELATED"/>
    <property type="match status" value="1"/>
</dbReference>
<dbReference type="PROSITE" id="PS50887">
    <property type="entry name" value="GGDEF"/>
    <property type="match status" value="1"/>
</dbReference>
<dbReference type="InterPro" id="IPR048442">
    <property type="entry name" value="DosC_2nd"/>
</dbReference>
<proteinExistence type="predicted"/>
<dbReference type="GO" id="GO:0043709">
    <property type="term" value="P:cell adhesion involved in single-species biofilm formation"/>
    <property type="evidence" value="ECO:0007669"/>
    <property type="project" value="TreeGrafter"/>
</dbReference>
<dbReference type="InterPro" id="IPR012292">
    <property type="entry name" value="Globin/Proto"/>
</dbReference>
<dbReference type="GO" id="GO:0020037">
    <property type="term" value="F:heme binding"/>
    <property type="evidence" value="ECO:0007669"/>
    <property type="project" value="InterPro"/>
</dbReference>
<name>A0AA38XRQ4_9EURO</name>
<dbReference type="Gene3D" id="3.30.70.270">
    <property type="match status" value="1"/>
</dbReference>
<dbReference type="InterPro" id="IPR043128">
    <property type="entry name" value="Rev_trsase/Diguanyl_cyclase"/>
</dbReference>
<evidence type="ECO:0000313" key="4">
    <source>
        <dbReference type="EMBL" id="KAJ9619052.1"/>
    </source>
</evidence>
<dbReference type="InterPro" id="IPR009050">
    <property type="entry name" value="Globin-like_sf"/>
</dbReference>
<evidence type="ECO:0000256" key="1">
    <source>
        <dbReference type="ARBA" id="ARBA00015125"/>
    </source>
</evidence>
<sequence>MRVILKCVNALQQRPASAADTVVCCAPLEIDVDTPQLDEASQPLAQAWQQCLLLAGPAAAALLHAVAADAPPTLAQRFYEVLLQDTRARRFLSHEQVKQRLQPAMQRWLAQLLTTDADGIAATVAAQRVIGDVHARVGIPVDLVARGARVLKHELFIRLRADAADNDTAFAAIDCLSAIMDIAMEGMTLAYTHARERSSRTDAAYRLFSLVQNVSTERERQRALLLDWENSLLYTLAGHASGADNASLASSEFGLWFTHKGIPSFGESSETQQVGQLMARIDSRLQRATDEDPTRRLAALPAIREDLATIRNLMTLLFERIGELDAGSDALTNLLNRRFLPTVLRREIELSTRNHTPFSLLLLDLDHFKAINDGHGHDAGDRALQHVSALLGQQTRGSDYLFRYGGEEFVVVLVAASESQAEVIAESLRRQIAQSPISLPNGQTLGLTASIGVAGHDGHPDYERLMARADAAMYAAKRQGRNRVVVADEALPEAPGRRALQR</sequence>
<dbReference type="InterPro" id="IPR044398">
    <property type="entry name" value="Globin-sensor_dom"/>
</dbReference>
<evidence type="ECO:0000256" key="2">
    <source>
        <dbReference type="ARBA" id="ARBA00029839"/>
    </source>
</evidence>
<dbReference type="FunFam" id="3.30.70.270:FF:000001">
    <property type="entry name" value="Diguanylate cyclase domain protein"/>
    <property type="match status" value="1"/>
</dbReference>
<feature type="domain" description="GGDEF" evidence="3">
    <location>
        <begin position="356"/>
        <end position="489"/>
    </location>
</feature>
<dbReference type="EMBL" id="JAPDRN010000136">
    <property type="protein sequence ID" value="KAJ9619052.1"/>
    <property type="molecule type" value="Genomic_DNA"/>
</dbReference>
<dbReference type="Pfam" id="PF00990">
    <property type="entry name" value="GGDEF"/>
    <property type="match status" value="1"/>
</dbReference>
<reference evidence="4" key="1">
    <citation type="submission" date="2022-10" db="EMBL/GenBank/DDBJ databases">
        <title>Culturing micro-colonial fungi from biological soil crusts in the Mojave desert and describing Neophaeococcomyces mojavensis, and introducing the new genera and species Taxawa tesnikishii.</title>
        <authorList>
            <person name="Kurbessoian T."/>
            <person name="Stajich J.E."/>
        </authorList>
    </citation>
    <scope>NUCLEOTIDE SEQUENCE</scope>
    <source>
        <strain evidence="4">TK_35</strain>
    </source>
</reference>
<organism evidence="4">
    <name type="scientific">Knufia peltigerae</name>
    <dbReference type="NCBI Taxonomy" id="1002370"/>
    <lineage>
        <taxon>Eukaryota</taxon>
        <taxon>Fungi</taxon>
        <taxon>Dikarya</taxon>
        <taxon>Ascomycota</taxon>
        <taxon>Pezizomycotina</taxon>
        <taxon>Eurotiomycetes</taxon>
        <taxon>Chaetothyriomycetidae</taxon>
        <taxon>Chaetothyriales</taxon>
        <taxon>Trichomeriaceae</taxon>
        <taxon>Knufia</taxon>
    </lineage>
</organism>
<dbReference type="Pfam" id="PF11563">
    <property type="entry name" value="Protoglobin"/>
    <property type="match status" value="1"/>
</dbReference>
<dbReference type="SUPFAM" id="SSF55073">
    <property type="entry name" value="Nucleotide cyclase"/>
    <property type="match status" value="1"/>
</dbReference>
<dbReference type="SMART" id="SM00267">
    <property type="entry name" value="GGDEF"/>
    <property type="match status" value="1"/>
</dbReference>
<protein>
    <recommendedName>
        <fullName evidence="1">Diguanylate cyclase DosC</fullName>
    </recommendedName>
    <alternativeName>
        <fullName evidence="2">Direct oxygen-sensing cyclase</fullName>
    </alternativeName>
</protein>
<dbReference type="GO" id="GO:0052621">
    <property type="term" value="F:diguanylate cyclase activity"/>
    <property type="evidence" value="ECO:0007669"/>
    <property type="project" value="TreeGrafter"/>
</dbReference>
<dbReference type="CDD" id="cd01949">
    <property type="entry name" value="GGDEF"/>
    <property type="match status" value="1"/>
</dbReference>
<accession>A0AA38XRQ4</accession>
<dbReference type="InterPro" id="IPR000160">
    <property type="entry name" value="GGDEF_dom"/>
</dbReference>
<dbReference type="GO" id="GO:0005886">
    <property type="term" value="C:plasma membrane"/>
    <property type="evidence" value="ECO:0007669"/>
    <property type="project" value="TreeGrafter"/>
</dbReference>
<dbReference type="Pfam" id="PF21118">
    <property type="entry name" value="DosC_2nd"/>
    <property type="match status" value="1"/>
</dbReference>
<dbReference type="AlphaFoldDB" id="A0AA38XRQ4"/>
<gene>
    <name evidence="4" type="ORF">H2204_012863</name>
</gene>
<dbReference type="InterPro" id="IPR050469">
    <property type="entry name" value="Diguanylate_Cyclase"/>
</dbReference>
<dbReference type="PANTHER" id="PTHR45138">
    <property type="entry name" value="REGULATORY COMPONENTS OF SENSORY TRANSDUCTION SYSTEM"/>
    <property type="match status" value="1"/>
</dbReference>
<dbReference type="NCBIfam" id="TIGR00254">
    <property type="entry name" value="GGDEF"/>
    <property type="match status" value="1"/>
</dbReference>